<protein>
    <submittedName>
        <fullName evidence="1">Uncharacterized protein</fullName>
    </submittedName>
</protein>
<reference evidence="1" key="1">
    <citation type="submission" date="2023-02" db="EMBL/GenBank/DDBJ databases">
        <title>Genome of toxic invasive species Heracleum sosnowskyi carries increased number of genes despite the absence of recent whole-genome duplications.</title>
        <authorList>
            <person name="Schelkunov M."/>
            <person name="Shtratnikova V."/>
            <person name="Makarenko M."/>
            <person name="Klepikova A."/>
            <person name="Omelchenko D."/>
            <person name="Novikova G."/>
            <person name="Obukhova E."/>
            <person name="Bogdanov V."/>
            <person name="Penin A."/>
            <person name="Logacheva M."/>
        </authorList>
    </citation>
    <scope>NUCLEOTIDE SEQUENCE</scope>
    <source>
        <strain evidence="1">Hsosn_3</strain>
        <tissue evidence="1">Leaf</tissue>
    </source>
</reference>
<dbReference type="PANTHER" id="PTHR46932:SF12">
    <property type="entry name" value="HEAVY METAL-ASSOCIATED ISOPRENYLATED PLANT PROTEIN 47"/>
    <property type="match status" value="1"/>
</dbReference>
<dbReference type="InterPro" id="IPR042885">
    <property type="entry name" value="HIPP47/16"/>
</dbReference>
<keyword evidence="2" id="KW-1185">Reference proteome</keyword>
<proteinExistence type="predicted"/>
<reference evidence="1" key="2">
    <citation type="submission" date="2023-05" db="EMBL/GenBank/DDBJ databases">
        <authorList>
            <person name="Schelkunov M.I."/>
        </authorList>
    </citation>
    <scope>NUCLEOTIDE SEQUENCE</scope>
    <source>
        <strain evidence="1">Hsosn_3</strain>
        <tissue evidence="1">Leaf</tissue>
    </source>
</reference>
<name>A0AAD8JE36_9APIA</name>
<sequence length="274" mass="29599">MRQKAIIKVTNDKSAVKLTKIAALCTGIGNDNKSVDKLMKIAALCTGIGNDNKSVDKLTKIAALCTGIGNDNKSADKLTKIAALCTGIGNDNKSVDKLMKIAAACCNGVESVALKGDGRDLIEITGEGIDAIRIAKMMCRKGRRADLMCIGPAKNEVHASSTSGINEGSMVVMQPAEPIAYPVTPSYPVYETVDHDPHCNVMLIAVCIFQLTSSRSPDRFEVSRQVPKNRFEVPRKPQGIEVQDMDVMGQVQEPLRWFRVPGQVQGLEVQDGEQ</sequence>
<dbReference type="AlphaFoldDB" id="A0AAD8JE36"/>
<dbReference type="EMBL" id="JAUIZM010000001">
    <property type="protein sequence ID" value="KAK1402682.1"/>
    <property type="molecule type" value="Genomic_DNA"/>
</dbReference>
<dbReference type="PANTHER" id="PTHR46932">
    <property type="entry name" value="HEAVY METAL-ASSOCIATED ISOPRENYLATED PLANT PROTEIN 47"/>
    <property type="match status" value="1"/>
</dbReference>
<dbReference type="Gene3D" id="3.30.70.100">
    <property type="match status" value="1"/>
</dbReference>
<comment type="caution">
    <text evidence="1">The sequence shown here is derived from an EMBL/GenBank/DDBJ whole genome shotgun (WGS) entry which is preliminary data.</text>
</comment>
<gene>
    <name evidence="1" type="ORF">POM88_002287</name>
</gene>
<evidence type="ECO:0000313" key="1">
    <source>
        <dbReference type="EMBL" id="KAK1402682.1"/>
    </source>
</evidence>
<accession>A0AAD8JE36</accession>
<organism evidence="1 2">
    <name type="scientific">Heracleum sosnowskyi</name>
    <dbReference type="NCBI Taxonomy" id="360622"/>
    <lineage>
        <taxon>Eukaryota</taxon>
        <taxon>Viridiplantae</taxon>
        <taxon>Streptophyta</taxon>
        <taxon>Embryophyta</taxon>
        <taxon>Tracheophyta</taxon>
        <taxon>Spermatophyta</taxon>
        <taxon>Magnoliopsida</taxon>
        <taxon>eudicotyledons</taxon>
        <taxon>Gunneridae</taxon>
        <taxon>Pentapetalae</taxon>
        <taxon>asterids</taxon>
        <taxon>campanulids</taxon>
        <taxon>Apiales</taxon>
        <taxon>Apiaceae</taxon>
        <taxon>Apioideae</taxon>
        <taxon>apioid superclade</taxon>
        <taxon>Tordylieae</taxon>
        <taxon>Tordyliinae</taxon>
        <taxon>Heracleum</taxon>
    </lineage>
</organism>
<dbReference type="Proteomes" id="UP001237642">
    <property type="component" value="Unassembled WGS sequence"/>
</dbReference>
<evidence type="ECO:0000313" key="2">
    <source>
        <dbReference type="Proteomes" id="UP001237642"/>
    </source>
</evidence>